<dbReference type="EMBL" id="GG662285">
    <property type="protein sequence ID" value="EAS06531.2"/>
    <property type="molecule type" value="Genomic_DNA"/>
</dbReference>
<feature type="compositionally biased region" description="Low complexity" evidence="1">
    <location>
        <begin position="638"/>
        <end position="660"/>
    </location>
</feature>
<feature type="compositionally biased region" description="Low complexity" evidence="1">
    <location>
        <begin position="1294"/>
        <end position="1308"/>
    </location>
</feature>
<dbReference type="InterPro" id="IPR000340">
    <property type="entry name" value="Dual-sp_phosphatase_cat-dom"/>
</dbReference>
<dbReference type="GeneID" id="7823021"/>
<dbReference type="CDD" id="cd14498">
    <property type="entry name" value="DSP"/>
    <property type="match status" value="1"/>
</dbReference>
<feature type="region of interest" description="Disordered" evidence="1">
    <location>
        <begin position="867"/>
        <end position="931"/>
    </location>
</feature>
<evidence type="ECO:0000313" key="4">
    <source>
        <dbReference type="EMBL" id="EAS06531.2"/>
    </source>
</evidence>
<feature type="domain" description="Tyrosine-protein phosphatase" evidence="2">
    <location>
        <begin position="17"/>
        <end position="164"/>
    </location>
</feature>
<dbReference type="PANTHER" id="PTHR46653:SF1">
    <property type="entry name" value="SPECIFICITY PROTEIN PHOSPHATASE, PUTATIVE-RELATED"/>
    <property type="match status" value="1"/>
</dbReference>
<feature type="compositionally biased region" description="Low complexity" evidence="1">
    <location>
        <begin position="667"/>
        <end position="681"/>
    </location>
</feature>
<feature type="compositionally biased region" description="Polar residues" evidence="1">
    <location>
        <begin position="728"/>
        <end position="741"/>
    </location>
</feature>
<dbReference type="InterPro" id="IPR020422">
    <property type="entry name" value="TYR_PHOSPHATASE_DUAL_dom"/>
</dbReference>
<dbReference type="SMART" id="SM00195">
    <property type="entry name" value="DSPc"/>
    <property type="match status" value="1"/>
</dbReference>
<feature type="compositionally biased region" description="Low complexity" evidence="1">
    <location>
        <begin position="908"/>
        <end position="929"/>
    </location>
</feature>
<feature type="compositionally biased region" description="Polar residues" evidence="1">
    <location>
        <begin position="378"/>
        <end position="387"/>
    </location>
</feature>
<dbReference type="STRING" id="312017.Q24FC7"/>
<evidence type="ECO:0000259" key="3">
    <source>
        <dbReference type="PROSITE" id="PS50056"/>
    </source>
</evidence>
<dbReference type="eggNOG" id="KOG1716">
    <property type="taxonomic scope" value="Eukaryota"/>
</dbReference>
<dbReference type="PROSITE" id="PS50056">
    <property type="entry name" value="TYR_PHOSPHATASE_2"/>
    <property type="match status" value="1"/>
</dbReference>
<gene>
    <name evidence="4" type="ORF">TTHERM_00865360</name>
</gene>
<feature type="region of interest" description="Disordered" evidence="1">
    <location>
        <begin position="350"/>
        <end position="387"/>
    </location>
</feature>
<feature type="compositionally biased region" description="Polar residues" evidence="1">
    <location>
        <begin position="748"/>
        <end position="765"/>
    </location>
</feature>
<dbReference type="InterPro" id="IPR000387">
    <property type="entry name" value="Tyr_Pase_dom"/>
</dbReference>
<evidence type="ECO:0000259" key="2">
    <source>
        <dbReference type="PROSITE" id="PS50054"/>
    </source>
</evidence>
<name>Q24FC7_TETTS</name>
<dbReference type="OrthoDB" id="10252009at2759"/>
<dbReference type="KEGG" id="tet:TTHERM_00865360"/>
<feature type="region of interest" description="Disordered" evidence="1">
    <location>
        <begin position="565"/>
        <end position="595"/>
    </location>
</feature>
<dbReference type="HOGENOM" id="CLU_259894_0_0_1"/>
<feature type="compositionally biased region" description="Polar residues" evidence="1">
    <location>
        <begin position="772"/>
        <end position="791"/>
    </location>
</feature>
<dbReference type="Pfam" id="PF00782">
    <property type="entry name" value="DSPc"/>
    <property type="match status" value="1"/>
</dbReference>
<feature type="compositionally biased region" description="Low complexity" evidence="1">
    <location>
        <begin position="816"/>
        <end position="833"/>
    </location>
</feature>
<feature type="compositionally biased region" description="Polar residues" evidence="1">
    <location>
        <begin position="586"/>
        <end position="595"/>
    </location>
</feature>
<proteinExistence type="predicted"/>
<feature type="compositionally biased region" description="Low complexity" evidence="1">
    <location>
        <begin position="514"/>
        <end position="525"/>
    </location>
</feature>
<feature type="domain" description="Tyrosine specific protein phosphatases" evidence="3">
    <location>
        <begin position="85"/>
        <end position="145"/>
    </location>
</feature>
<feature type="compositionally biased region" description="Low complexity" evidence="1">
    <location>
        <begin position="712"/>
        <end position="726"/>
    </location>
</feature>
<feature type="compositionally biased region" description="Low complexity" evidence="1">
    <location>
        <begin position="429"/>
        <end position="453"/>
    </location>
</feature>
<feature type="region of interest" description="Disordered" evidence="1">
    <location>
        <begin position="307"/>
        <end position="338"/>
    </location>
</feature>
<evidence type="ECO:0000313" key="5">
    <source>
        <dbReference type="Proteomes" id="UP000009168"/>
    </source>
</evidence>
<feature type="compositionally biased region" description="Polar residues" evidence="1">
    <location>
        <begin position="481"/>
        <end position="513"/>
    </location>
</feature>
<protein>
    <submittedName>
        <fullName evidence="4">Dual specificity phosphatase domain protein</fullName>
    </submittedName>
</protein>
<dbReference type="Gene3D" id="3.90.190.10">
    <property type="entry name" value="Protein tyrosine phosphatase superfamily"/>
    <property type="match status" value="1"/>
</dbReference>
<feature type="region of interest" description="Disordered" evidence="1">
    <location>
        <begin position="1179"/>
        <end position="1201"/>
    </location>
</feature>
<feature type="compositionally biased region" description="Low complexity" evidence="1">
    <location>
        <begin position="311"/>
        <end position="322"/>
    </location>
</feature>
<accession>Q24FC7</accession>
<feature type="compositionally biased region" description="Low complexity" evidence="1">
    <location>
        <begin position="350"/>
        <end position="375"/>
    </location>
</feature>
<dbReference type="InParanoid" id="Q24FC7"/>
<dbReference type="Proteomes" id="UP000009168">
    <property type="component" value="Unassembled WGS sequence"/>
</dbReference>
<feature type="compositionally biased region" description="Low complexity" evidence="1">
    <location>
        <begin position="612"/>
        <end position="624"/>
    </location>
</feature>
<sequence>MDQEQQQQQYQVMQVIGAIKIKDGLFIGDEFASKDLEFIITNKVTHIINCSGQQIQNSWENIGVQYLTFPWMENDHQILFDDNDENLNEIFNFIEESVEQGESTLVHSVRGQSRSCCVLAAYLMKKFKWTLYKTLEFLNTRRPDLEIRASFFHQLTALEQKLYRQGEGAKSASWQELSDESGRIESEELLVRNTFLNARNAPIADIFSDPQANLKALNKDIRAKLRWKDNGLNDRTKLNYEEIPYENFEIDIKNGKKNGQKKTFVKSCLKGSGRIIRLQQNNQSVSNNDLEASQKENLSLRSSIKGSIAGNSTNNLNVTNTNQISSNQIPANNSQKQTNVLQYQQNIQQQLSPSPYNQQQSNQSSNQQQQQLQLSKKPLTTSNQQPKIQNNANNQLSQQVQQVATLKHNKSAKSILEDSNQKDNSFLDSQSQQQNYGGLSQQQQQQQQQQSSSFILTEQKPPTNSKITPPLSQASQLNKDLSKQTPPLKNTSQSIKVTSAQNNGQTQKQQILQSGNNSSLSGLSYNSSFNAQQQLSSKNIQIPAQSTQQQQQQQQQQYNFNQINSGSKSIHRSSSLSNFDKEKENQQNGASGISQLNPQINQLHLSLERPMTSQNSASATNQNNLKVSSNGKPYQFLSPNNNAFSQNQSQINFSNSVSSNMGLNKNQSISSSMQQQIQQGSLKKDIPSPISAAKQEDLKNKQRSYTTSGVINNNQSSSSKLQNDNSILGLSSNKSKLNGQVSPLPLPQAQTPSSANQHQYRSNSVPKRIEESQNNTSTIQNSTLYSTSSGFNNQNNQLNQNKRPQSASAKDKKDSNFSSSSSQQIPNNNNPSSQRFTSPYTYQPLSNKNQQFNQQIDTKVSSFNSKKDLLNGISPNNHNQLINPNKPYQRGESPSIKQKEKMQKQHQLKLQQQQQQQQQIQQQQQSQQKRNTYIHSNAPTYQNYSLRQNNQSASNPLPPPSGIKQSNDQVNNENQIYSQQVQGSQQNLNSLSQNYMNIISAKKPPTSGVQKDQIQLSNNQNQISLVQNQSSANNILREQDSNKMTNQNVQEQVNQINQISNNLMKTLLHFQPQSTTNQSNSNNISIKNTGNSSGFMKQSGGPVRVTGDILQNSFKQSNNTSSGQQLLLNNYMQEENNSSVYKLNQPSTLGNNNKQQLPQMNQQVSSQYMQQNINVRGNSAPRSFSPSVKGIANQNNNSSSKQNFENQMLINQSQQQQNQIYQPQYSQQFQQPSIQQLQQQQLEYRQRLRSNSPGQNQVAPNMNNNYNNSVNVMVNNNNISNIVAYNNIAVPQPYDSSLPNSANLASLSKPKWKF</sequence>
<feature type="region of interest" description="Disordered" evidence="1">
    <location>
        <begin position="1294"/>
        <end position="1314"/>
    </location>
</feature>
<dbReference type="SUPFAM" id="SSF52799">
    <property type="entry name" value="(Phosphotyrosine protein) phosphatases II"/>
    <property type="match status" value="1"/>
</dbReference>
<dbReference type="InterPro" id="IPR029021">
    <property type="entry name" value="Prot-tyrosine_phosphatase-like"/>
</dbReference>
<feature type="region of interest" description="Disordered" evidence="1">
    <location>
        <begin position="611"/>
        <end position="845"/>
    </location>
</feature>
<dbReference type="RefSeq" id="XP_001026776.2">
    <property type="nucleotide sequence ID" value="XM_001026776.2"/>
</dbReference>
<dbReference type="PANTHER" id="PTHR46653">
    <property type="entry name" value="SPECIFICITY PROTEIN PHOSPHATASE, PUTATIVE-RELATED"/>
    <property type="match status" value="1"/>
</dbReference>
<feature type="compositionally biased region" description="Polar residues" evidence="1">
    <location>
        <begin position="834"/>
        <end position="845"/>
    </location>
</feature>
<feature type="region of interest" description="Disordered" evidence="1">
    <location>
        <begin position="422"/>
        <end position="453"/>
    </location>
</feature>
<feature type="compositionally biased region" description="Low complexity" evidence="1">
    <location>
        <begin position="792"/>
        <end position="808"/>
    </location>
</feature>
<feature type="region of interest" description="Disordered" evidence="1">
    <location>
        <begin position="481"/>
        <end position="525"/>
    </location>
</feature>
<feature type="compositionally biased region" description="Polar residues" evidence="1">
    <location>
        <begin position="565"/>
        <end position="578"/>
    </location>
</feature>
<dbReference type="PROSITE" id="PS50054">
    <property type="entry name" value="TYR_PHOSPHATASE_DUAL"/>
    <property type="match status" value="1"/>
</dbReference>
<reference evidence="5" key="1">
    <citation type="journal article" date="2006" name="PLoS Biol.">
        <title>Macronuclear genome sequence of the ciliate Tetrahymena thermophila, a model eukaryote.</title>
        <authorList>
            <person name="Eisen J.A."/>
            <person name="Coyne R.S."/>
            <person name="Wu M."/>
            <person name="Wu D."/>
            <person name="Thiagarajan M."/>
            <person name="Wortman J.R."/>
            <person name="Badger J.H."/>
            <person name="Ren Q."/>
            <person name="Amedeo P."/>
            <person name="Jones K.M."/>
            <person name="Tallon L.J."/>
            <person name="Delcher A.L."/>
            <person name="Salzberg S.L."/>
            <person name="Silva J.C."/>
            <person name="Haas B.J."/>
            <person name="Majoros W.H."/>
            <person name="Farzad M."/>
            <person name="Carlton J.M."/>
            <person name="Smith R.K. Jr."/>
            <person name="Garg J."/>
            <person name="Pearlman R.E."/>
            <person name="Karrer K.M."/>
            <person name="Sun L."/>
            <person name="Manning G."/>
            <person name="Elde N.C."/>
            <person name="Turkewitz A.P."/>
            <person name="Asai D.J."/>
            <person name="Wilkes D.E."/>
            <person name="Wang Y."/>
            <person name="Cai H."/>
            <person name="Collins K."/>
            <person name="Stewart B.A."/>
            <person name="Lee S.R."/>
            <person name="Wilamowska K."/>
            <person name="Weinberg Z."/>
            <person name="Ruzzo W.L."/>
            <person name="Wloga D."/>
            <person name="Gaertig J."/>
            <person name="Frankel J."/>
            <person name="Tsao C.-C."/>
            <person name="Gorovsky M.A."/>
            <person name="Keeling P.J."/>
            <person name="Waller R.F."/>
            <person name="Patron N.J."/>
            <person name="Cherry J.M."/>
            <person name="Stover N.A."/>
            <person name="Krieger C.J."/>
            <person name="del Toro C."/>
            <person name="Ryder H.F."/>
            <person name="Williamson S.C."/>
            <person name="Barbeau R.A."/>
            <person name="Hamilton E.P."/>
            <person name="Orias E."/>
        </authorList>
    </citation>
    <scope>NUCLEOTIDE SEQUENCE [LARGE SCALE GENOMIC DNA]</scope>
    <source>
        <strain evidence="5">SB210</strain>
    </source>
</reference>
<keyword evidence="5" id="KW-1185">Reference proteome</keyword>
<feature type="region of interest" description="Disordered" evidence="1">
    <location>
        <begin position="948"/>
        <end position="968"/>
    </location>
</feature>
<feature type="compositionally biased region" description="Polar residues" evidence="1">
    <location>
        <begin position="323"/>
        <end position="336"/>
    </location>
</feature>
<organism evidence="4 5">
    <name type="scientific">Tetrahymena thermophila (strain SB210)</name>
    <dbReference type="NCBI Taxonomy" id="312017"/>
    <lineage>
        <taxon>Eukaryota</taxon>
        <taxon>Sar</taxon>
        <taxon>Alveolata</taxon>
        <taxon>Ciliophora</taxon>
        <taxon>Intramacronucleata</taxon>
        <taxon>Oligohymenophorea</taxon>
        <taxon>Hymenostomatida</taxon>
        <taxon>Tetrahymenina</taxon>
        <taxon>Tetrahymenidae</taxon>
        <taxon>Tetrahymena</taxon>
    </lineage>
</organism>
<feature type="compositionally biased region" description="Polar residues" evidence="1">
    <location>
        <begin position="873"/>
        <end position="883"/>
    </location>
</feature>
<evidence type="ECO:0000256" key="1">
    <source>
        <dbReference type="SAM" id="MobiDB-lite"/>
    </source>
</evidence>